<proteinExistence type="inferred from homology"/>
<evidence type="ECO:0000313" key="5">
    <source>
        <dbReference type="Proteomes" id="UP001281761"/>
    </source>
</evidence>
<dbReference type="Gene3D" id="3.30.497.10">
    <property type="entry name" value="Antithrombin, subunit I, domain 2"/>
    <property type="match status" value="2"/>
</dbReference>
<keyword evidence="5" id="KW-1185">Reference proteome</keyword>
<name>A0ABQ9XKT2_9EUKA</name>
<organism evidence="4 5">
    <name type="scientific">Blattamonas nauphoetae</name>
    <dbReference type="NCBI Taxonomy" id="2049346"/>
    <lineage>
        <taxon>Eukaryota</taxon>
        <taxon>Metamonada</taxon>
        <taxon>Preaxostyla</taxon>
        <taxon>Oxymonadida</taxon>
        <taxon>Blattamonas</taxon>
    </lineage>
</organism>
<dbReference type="PROSITE" id="PS00284">
    <property type="entry name" value="SERPIN"/>
    <property type="match status" value="1"/>
</dbReference>
<comment type="caution">
    <text evidence="4">The sequence shown here is derived from an EMBL/GenBank/DDBJ whole genome shotgun (WGS) entry which is preliminary data.</text>
</comment>
<dbReference type="Pfam" id="PF00079">
    <property type="entry name" value="Serpin"/>
    <property type="match status" value="2"/>
</dbReference>
<accession>A0ABQ9XKT2</accession>
<evidence type="ECO:0000256" key="1">
    <source>
        <dbReference type="ARBA" id="ARBA00009500"/>
    </source>
</evidence>
<protein>
    <submittedName>
        <fullName evidence="4">Serpin family protein</fullName>
    </submittedName>
</protein>
<evidence type="ECO:0000256" key="2">
    <source>
        <dbReference type="RuleBase" id="RU000411"/>
    </source>
</evidence>
<dbReference type="EMBL" id="JARBJD010000101">
    <property type="protein sequence ID" value="KAK2952621.1"/>
    <property type="molecule type" value="Genomic_DNA"/>
</dbReference>
<dbReference type="Gene3D" id="2.30.39.10">
    <property type="entry name" value="Alpha-1-antitrypsin, domain 1"/>
    <property type="match status" value="1"/>
</dbReference>
<dbReference type="InterPro" id="IPR000215">
    <property type="entry name" value="Serpin_fam"/>
</dbReference>
<dbReference type="SMART" id="SM00093">
    <property type="entry name" value="SERPIN"/>
    <property type="match status" value="1"/>
</dbReference>
<reference evidence="4 5" key="1">
    <citation type="journal article" date="2022" name="bioRxiv">
        <title>Genomics of Preaxostyla Flagellates Illuminates Evolutionary Transitions and the Path Towards Mitochondrial Loss.</title>
        <authorList>
            <person name="Novak L.V.F."/>
            <person name="Treitli S.C."/>
            <person name="Pyrih J."/>
            <person name="Halakuc P."/>
            <person name="Pipaliya S.V."/>
            <person name="Vacek V."/>
            <person name="Brzon O."/>
            <person name="Soukal P."/>
            <person name="Eme L."/>
            <person name="Dacks J.B."/>
            <person name="Karnkowska A."/>
            <person name="Elias M."/>
            <person name="Hampl V."/>
        </authorList>
    </citation>
    <scope>NUCLEOTIDE SEQUENCE [LARGE SCALE GENOMIC DNA]</scope>
    <source>
        <strain evidence="4">NAU3</strain>
        <tissue evidence="4">Gut</tissue>
    </source>
</reference>
<dbReference type="Proteomes" id="UP001281761">
    <property type="component" value="Unassembled WGS sequence"/>
</dbReference>
<dbReference type="SUPFAM" id="SSF56574">
    <property type="entry name" value="Serpins"/>
    <property type="match status" value="1"/>
</dbReference>
<evidence type="ECO:0000259" key="3">
    <source>
        <dbReference type="SMART" id="SM00093"/>
    </source>
</evidence>
<dbReference type="InterPro" id="IPR036186">
    <property type="entry name" value="Serpin_sf"/>
</dbReference>
<gene>
    <name evidence="4" type="ORF">BLNAU_12449</name>
</gene>
<dbReference type="InterPro" id="IPR023795">
    <property type="entry name" value="Serpin_CS"/>
</dbReference>
<dbReference type="PANTHER" id="PTHR11461">
    <property type="entry name" value="SERINE PROTEASE INHIBITOR, SERPIN"/>
    <property type="match status" value="1"/>
</dbReference>
<feature type="domain" description="Serpin" evidence="3">
    <location>
        <begin position="40"/>
        <end position="401"/>
    </location>
</feature>
<dbReference type="PANTHER" id="PTHR11461:SF211">
    <property type="entry name" value="GH10112P-RELATED"/>
    <property type="match status" value="1"/>
</dbReference>
<sequence>MSDIITERPPGPEFVFPAFDKTKFDSSLQEQSTSVGQFGQKLTTLLGSSGKNVFISPLSIHECLLMAGNGAMGSTLHSMKETLCLPNASSDEPVCAFYQHASFDVDGRKTDGESGTSLHNGELAVDFGQVSSLRWVSFGERVCLRCDSEIDGFLKSRDCLSHQRVGEHEYEGLDQASRNQLAPDHKMVLVNTVHFQQDFKVKFEQSKTRKQDFTLFDGEKRKVNMMHMKHALRTCHNSDVSVVCLDFAHPEAMMILILPNETGQNAILDPKEFSALVKECTPSRCDLFPVSFATLFELECSEELKEPLTALGMGAAFSDAAEFPRISPQPLKIDQVIHKTVLKVAENGVEAAAATAVTMGLLMMPPPEAPVPQLVFDRPFIVALADKRNDLVFFEGLVTSLAL</sequence>
<dbReference type="InterPro" id="IPR042185">
    <property type="entry name" value="Serpin_sf_2"/>
</dbReference>
<dbReference type="InterPro" id="IPR042178">
    <property type="entry name" value="Serpin_sf_1"/>
</dbReference>
<dbReference type="InterPro" id="IPR023796">
    <property type="entry name" value="Serpin_dom"/>
</dbReference>
<comment type="similarity">
    <text evidence="1 2">Belongs to the serpin family.</text>
</comment>
<evidence type="ECO:0000313" key="4">
    <source>
        <dbReference type="EMBL" id="KAK2952621.1"/>
    </source>
</evidence>